<sequence length="188" mass="20502">MNPCIDLSLPAYNALTNLSPSSAPPLDSATAKSNMTRVLSLAPSPDFICNILFVLFVPKKNKKGTTMWVPVKSNPDLLIVFNSRNNYTLANFQSASPTIDWSAYILKHHNWPKCSPKSITQNGSFAKWLGKIDAGTQTKGGIIISMYNPKDKISQAHKEDLVARTLRQLAACREGPLNARALQGSTSG</sequence>
<accession>A0A2N5VPW9</accession>
<dbReference type="Proteomes" id="UP000235392">
    <property type="component" value="Unassembled WGS sequence"/>
</dbReference>
<proteinExistence type="predicted"/>
<dbReference type="EMBL" id="PGCI01000002">
    <property type="protein sequence ID" value="PLW52048.1"/>
    <property type="molecule type" value="Genomic_DNA"/>
</dbReference>
<name>A0A2N5VPW9_9BASI</name>
<evidence type="ECO:0000313" key="2">
    <source>
        <dbReference type="Proteomes" id="UP000235392"/>
    </source>
</evidence>
<gene>
    <name evidence="1" type="ORF">PCASD_02029</name>
</gene>
<evidence type="ECO:0000313" key="1">
    <source>
        <dbReference type="EMBL" id="PLW52048.1"/>
    </source>
</evidence>
<comment type="caution">
    <text evidence="1">The sequence shown here is derived from an EMBL/GenBank/DDBJ whole genome shotgun (WGS) entry which is preliminary data.</text>
</comment>
<organism evidence="1 2">
    <name type="scientific">Puccinia coronata f. sp. avenae</name>
    <dbReference type="NCBI Taxonomy" id="200324"/>
    <lineage>
        <taxon>Eukaryota</taxon>
        <taxon>Fungi</taxon>
        <taxon>Dikarya</taxon>
        <taxon>Basidiomycota</taxon>
        <taxon>Pucciniomycotina</taxon>
        <taxon>Pucciniomycetes</taxon>
        <taxon>Pucciniales</taxon>
        <taxon>Pucciniaceae</taxon>
        <taxon>Puccinia</taxon>
    </lineage>
</organism>
<protein>
    <submittedName>
        <fullName evidence="1">Uncharacterized protein</fullName>
    </submittedName>
</protein>
<dbReference type="AlphaFoldDB" id="A0A2N5VPW9"/>
<reference evidence="1 2" key="1">
    <citation type="submission" date="2017-11" db="EMBL/GenBank/DDBJ databases">
        <title>De novo assembly and phasing of dikaryotic genomes from two isolates of Puccinia coronata f. sp. avenae, the causal agent of oat crown rust.</title>
        <authorList>
            <person name="Miller M.E."/>
            <person name="Zhang Y."/>
            <person name="Omidvar V."/>
            <person name="Sperschneider J."/>
            <person name="Schwessinger B."/>
            <person name="Raley C."/>
            <person name="Palmer J.M."/>
            <person name="Garnica D."/>
            <person name="Upadhyaya N."/>
            <person name="Rathjen J."/>
            <person name="Taylor J.M."/>
            <person name="Park R.F."/>
            <person name="Dodds P.N."/>
            <person name="Hirsch C.D."/>
            <person name="Kianian S.F."/>
            <person name="Figueroa M."/>
        </authorList>
    </citation>
    <scope>NUCLEOTIDE SEQUENCE [LARGE SCALE GENOMIC DNA]</scope>
    <source>
        <strain evidence="1">12SD80</strain>
    </source>
</reference>